<dbReference type="InterPro" id="IPR004007">
    <property type="entry name" value="DhaL_dom"/>
</dbReference>
<dbReference type="SUPFAM" id="SSF101473">
    <property type="entry name" value="DhaL-like"/>
    <property type="match status" value="1"/>
</dbReference>
<dbReference type="Gene3D" id="1.25.40.340">
    <property type="match status" value="1"/>
</dbReference>
<dbReference type="GO" id="GO:0019563">
    <property type="term" value="P:glycerol catabolic process"/>
    <property type="evidence" value="ECO:0007669"/>
    <property type="project" value="TreeGrafter"/>
</dbReference>
<dbReference type="PATRIC" id="fig|1515334.3.peg.5361"/>
<name>A0A0B3S0L6_9RHOB</name>
<keyword evidence="5" id="KW-1185">Reference proteome</keyword>
<dbReference type="InterPro" id="IPR012737">
    <property type="entry name" value="DhaK_L_YcgS"/>
</dbReference>
<evidence type="ECO:0000313" key="5">
    <source>
        <dbReference type="Proteomes" id="UP000030960"/>
    </source>
</evidence>
<comment type="caution">
    <text evidence="4">The sequence shown here is derived from an EMBL/GenBank/DDBJ whole genome shotgun (WGS) entry which is preliminary data.</text>
</comment>
<dbReference type="PROSITE" id="PS51480">
    <property type="entry name" value="DHAL"/>
    <property type="match status" value="1"/>
</dbReference>
<dbReference type="Proteomes" id="UP000030960">
    <property type="component" value="Unassembled WGS sequence"/>
</dbReference>
<evidence type="ECO:0000256" key="2">
    <source>
        <dbReference type="ARBA" id="ARBA00022777"/>
    </source>
</evidence>
<dbReference type="EMBL" id="JSUQ01000031">
    <property type="protein sequence ID" value="KHQ50121.1"/>
    <property type="molecule type" value="Genomic_DNA"/>
</dbReference>
<organism evidence="4 5">
    <name type="scientific">Mameliella alba</name>
    <dbReference type="NCBI Taxonomy" id="561184"/>
    <lineage>
        <taxon>Bacteria</taxon>
        <taxon>Pseudomonadati</taxon>
        <taxon>Pseudomonadota</taxon>
        <taxon>Alphaproteobacteria</taxon>
        <taxon>Rhodobacterales</taxon>
        <taxon>Roseobacteraceae</taxon>
        <taxon>Mameliella</taxon>
    </lineage>
</organism>
<keyword evidence="2 4" id="KW-0418">Kinase</keyword>
<dbReference type="Pfam" id="PF02734">
    <property type="entry name" value="Dak2"/>
    <property type="match status" value="1"/>
</dbReference>
<evidence type="ECO:0000256" key="1">
    <source>
        <dbReference type="ARBA" id="ARBA00022679"/>
    </source>
</evidence>
<dbReference type="GO" id="GO:0005829">
    <property type="term" value="C:cytosol"/>
    <property type="evidence" value="ECO:0007669"/>
    <property type="project" value="TreeGrafter"/>
</dbReference>
<gene>
    <name evidence="4" type="ORF">OA50_05352</name>
</gene>
<dbReference type="PANTHER" id="PTHR28629:SF4">
    <property type="entry name" value="TRIOKINASE_FMN CYCLASE"/>
    <property type="match status" value="1"/>
</dbReference>
<evidence type="ECO:0000259" key="3">
    <source>
        <dbReference type="PROSITE" id="PS51480"/>
    </source>
</evidence>
<dbReference type="NCBIfam" id="TIGR02365">
    <property type="entry name" value="dha_L_ycgS"/>
    <property type="match status" value="1"/>
</dbReference>
<dbReference type="GO" id="GO:0004371">
    <property type="term" value="F:glycerone kinase activity"/>
    <property type="evidence" value="ECO:0007669"/>
    <property type="project" value="InterPro"/>
</dbReference>
<reference evidence="4 5" key="1">
    <citation type="submission" date="2014-10" db="EMBL/GenBank/DDBJ databases">
        <title>Genome sequence of Ponticoccus sp. strain UMTAT08 isolated from clonal culture of toxic dinoflagellate Alexandrium tamiyavanichii.</title>
        <authorList>
            <person name="Gan H.Y."/>
            <person name="Muhd D.-D."/>
            <person name="Mohd Noor M.E."/>
            <person name="Yeong Y.S."/>
            <person name="Usup G."/>
        </authorList>
    </citation>
    <scope>NUCLEOTIDE SEQUENCE [LARGE SCALE GENOMIC DNA]</scope>
    <source>
        <strain evidence="4 5">UMTAT08</strain>
    </source>
</reference>
<dbReference type="FunFam" id="1.25.40.340:FF:000002">
    <property type="entry name" value="Dihydroxyacetone kinase, L subunit"/>
    <property type="match status" value="1"/>
</dbReference>
<dbReference type="InterPro" id="IPR050861">
    <property type="entry name" value="Dihydroxyacetone_Kinase"/>
</dbReference>
<protein>
    <submittedName>
        <fullName evidence="4">Dihydroxyacetone kinase subunit DhaL</fullName>
    </submittedName>
</protein>
<feature type="domain" description="DhaL" evidence="3">
    <location>
        <begin position="8"/>
        <end position="210"/>
    </location>
</feature>
<evidence type="ECO:0000313" key="4">
    <source>
        <dbReference type="EMBL" id="KHQ50121.1"/>
    </source>
</evidence>
<dbReference type="OrthoDB" id="9800291at2"/>
<dbReference type="PANTHER" id="PTHR28629">
    <property type="entry name" value="TRIOKINASE/FMN CYCLASE"/>
    <property type="match status" value="1"/>
</dbReference>
<dbReference type="RefSeq" id="WP_043146589.1">
    <property type="nucleotide sequence ID" value="NZ_JSUQ01000031.1"/>
</dbReference>
<dbReference type="SMART" id="SM01120">
    <property type="entry name" value="Dak2"/>
    <property type="match status" value="1"/>
</dbReference>
<sequence>MTDSLSVNQISTFLRSYADRIDQGQQALSELDSATGDADHGANMRRGMRAVVALLDGAKGFSTPGDLFKSVGFAIVGTVGGSSGALYGTIFLRLAAAAGEGNETLDTETLGMGLQAAAQGVVDRGGARLGDKTMYDAIKPAADVFVARAAAGASIQDALSAAAKAAEDGARSTRDMRARRGKSSYVGEDSIGTVDPGAESVAWMLRSLAQATLT</sequence>
<dbReference type="InterPro" id="IPR036117">
    <property type="entry name" value="DhaL_dom_sf"/>
</dbReference>
<dbReference type="AlphaFoldDB" id="A0A0B3S0L6"/>
<accession>A0A0B3S0L6</accession>
<keyword evidence="1" id="KW-0808">Transferase</keyword>
<proteinExistence type="predicted"/>